<keyword evidence="1" id="KW-1133">Transmembrane helix</keyword>
<evidence type="ECO:0000313" key="2">
    <source>
        <dbReference type="EMBL" id="QGU96818.1"/>
    </source>
</evidence>
<protein>
    <submittedName>
        <fullName evidence="2">Prepilin-type N-terminal cleavage/methylation domain-containing protein</fullName>
    </submittedName>
</protein>
<organism evidence="2 3">
    <name type="scientific">Clostridium bovifaecis</name>
    <dbReference type="NCBI Taxonomy" id="2184719"/>
    <lineage>
        <taxon>Bacteria</taxon>
        <taxon>Bacillati</taxon>
        <taxon>Bacillota</taxon>
        <taxon>Clostridia</taxon>
        <taxon>Eubacteriales</taxon>
        <taxon>Clostridiaceae</taxon>
        <taxon>Clostridium</taxon>
    </lineage>
</organism>
<dbReference type="Proteomes" id="UP000422764">
    <property type="component" value="Chromosome"/>
</dbReference>
<proteinExistence type="predicted"/>
<dbReference type="AlphaFoldDB" id="A0A6I6F8T9"/>
<evidence type="ECO:0000256" key="1">
    <source>
        <dbReference type="SAM" id="Phobius"/>
    </source>
</evidence>
<evidence type="ECO:0000313" key="3">
    <source>
        <dbReference type="Proteomes" id="UP000422764"/>
    </source>
</evidence>
<keyword evidence="1" id="KW-0472">Membrane</keyword>
<dbReference type="InterPro" id="IPR012902">
    <property type="entry name" value="N_methyl_site"/>
</dbReference>
<feature type="transmembrane region" description="Helical" evidence="1">
    <location>
        <begin position="20"/>
        <end position="39"/>
    </location>
</feature>
<keyword evidence="1" id="KW-0812">Transmembrane</keyword>
<accession>A0A6I6F8T9</accession>
<gene>
    <name evidence="2" type="ORF">GOM49_08555</name>
</gene>
<name>A0A6I6F8T9_9CLOT</name>
<sequence>MQRVKRYFTKMHKGTTLIELILVLSVLVILMGFCITNYFKLYDNWANSTNIDFCNNYILHMLKNSAVYCENENKSGYLLFIGENKVKFYCDNKKIKEYKIPMGFRFINIESFNQRIGVNNLGEILKACTINYEDIKGKVHIITIRVGTRYAQIK</sequence>
<dbReference type="NCBIfam" id="TIGR02532">
    <property type="entry name" value="IV_pilin_GFxxxE"/>
    <property type="match status" value="1"/>
</dbReference>
<dbReference type="EMBL" id="CP046522">
    <property type="protein sequence ID" value="QGU96818.1"/>
    <property type="molecule type" value="Genomic_DNA"/>
</dbReference>
<reference evidence="2 3" key="1">
    <citation type="submission" date="2019-12" db="EMBL/GenBank/DDBJ databases">
        <title>Genome sequenceing of Clostridium bovifaecis.</title>
        <authorList>
            <person name="Yao Y."/>
        </authorList>
    </citation>
    <scope>NUCLEOTIDE SEQUENCE [LARGE SCALE GENOMIC DNA]</scope>
    <source>
        <strain evidence="2 3">BXX</strain>
    </source>
</reference>
<keyword evidence="3" id="KW-1185">Reference proteome</keyword>